<proteinExistence type="inferred from homology"/>
<evidence type="ECO:0000256" key="2">
    <source>
        <dbReference type="ARBA" id="ARBA00009199"/>
    </source>
</evidence>
<dbReference type="PANTHER" id="PTHR45847:SF10">
    <property type="entry name" value="FATTY ACID AMIDE HYDROLASE 1"/>
    <property type="match status" value="1"/>
</dbReference>
<dbReference type="Pfam" id="PF01425">
    <property type="entry name" value="Amidase"/>
    <property type="match status" value="1"/>
</dbReference>
<keyword evidence="18" id="KW-0472">Membrane</keyword>
<evidence type="ECO:0000256" key="18">
    <source>
        <dbReference type="SAM" id="Phobius"/>
    </source>
</evidence>
<dbReference type="InterPro" id="IPR036928">
    <property type="entry name" value="AS_sf"/>
</dbReference>
<comment type="catalytic activity">
    <reaction evidence="11">
        <text>N-(5Z,8Z,11Z,14Z-eicosatetraenoyl)-L-serine + H2O = (5Z,8Z,11Z,14Z)-eicosatetraenoate + L-serine</text>
        <dbReference type="Rhea" id="RHEA:64116"/>
        <dbReference type="ChEBI" id="CHEBI:15377"/>
        <dbReference type="ChEBI" id="CHEBI:32395"/>
        <dbReference type="ChEBI" id="CHEBI:33384"/>
        <dbReference type="ChEBI" id="CHEBI:149697"/>
    </reaction>
    <physiologicalReaction direction="left-to-right" evidence="11">
        <dbReference type="Rhea" id="RHEA:64117"/>
    </physiologicalReaction>
</comment>
<dbReference type="Proteomes" id="UP000036681">
    <property type="component" value="Unplaced"/>
</dbReference>
<keyword evidence="5" id="KW-0378">Hydrolase</keyword>
<dbReference type="Gene3D" id="3.90.1300.10">
    <property type="entry name" value="Amidase signature (AS) domain"/>
    <property type="match status" value="1"/>
</dbReference>
<dbReference type="PANTHER" id="PTHR45847">
    <property type="entry name" value="FATTY ACID AMIDE HYDROLASE"/>
    <property type="match status" value="1"/>
</dbReference>
<comment type="catalytic activity">
    <reaction evidence="1">
        <text>(9Z)-octadecenamide + H2O = (9Z)-octadecenoate + NH4(+)</text>
        <dbReference type="Rhea" id="RHEA:26506"/>
        <dbReference type="ChEBI" id="CHEBI:15377"/>
        <dbReference type="ChEBI" id="CHEBI:28938"/>
        <dbReference type="ChEBI" id="CHEBI:30823"/>
        <dbReference type="ChEBI" id="CHEBI:116314"/>
        <dbReference type="EC" id="3.5.1.99"/>
    </reaction>
    <physiologicalReaction direction="left-to-right" evidence="1">
        <dbReference type="Rhea" id="RHEA:26507"/>
    </physiologicalReaction>
</comment>
<dbReference type="InterPro" id="IPR052096">
    <property type="entry name" value="Endocannabinoid_amidase"/>
</dbReference>
<dbReference type="SUPFAM" id="SSF75304">
    <property type="entry name" value="Amidase signature (AS) enzymes"/>
    <property type="match status" value="1"/>
</dbReference>
<comment type="catalytic activity">
    <reaction evidence="12">
        <text>N-(15Z-tetracosenoyl)-ethanolamine + H2O = (15Z)-tetracosenoate + ethanolamine</text>
        <dbReference type="Rhea" id="RHEA:63144"/>
        <dbReference type="ChEBI" id="CHEBI:15377"/>
        <dbReference type="ChEBI" id="CHEBI:32392"/>
        <dbReference type="ChEBI" id="CHEBI:57603"/>
        <dbReference type="ChEBI" id="CHEBI:146187"/>
    </reaction>
    <physiologicalReaction direction="left-to-right" evidence="12">
        <dbReference type="Rhea" id="RHEA:63145"/>
    </physiologicalReaction>
</comment>
<evidence type="ECO:0000256" key="3">
    <source>
        <dbReference type="ARBA" id="ARBA00012112"/>
    </source>
</evidence>
<comment type="catalytic activity">
    <reaction evidence="14">
        <text>N-octadecanoyl ethanolamine + H2O = octadecanoate + ethanolamine</text>
        <dbReference type="Rhea" id="RHEA:63124"/>
        <dbReference type="ChEBI" id="CHEBI:15377"/>
        <dbReference type="ChEBI" id="CHEBI:25629"/>
        <dbReference type="ChEBI" id="CHEBI:57603"/>
        <dbReference type="ChEBI" id="CHEBI:85299"/>
    </reaction>
    <physiologicalReaction direction="left-to-right" evidence="14">
        <dbReference type="Rhea" id="RHEA:63125"/>
    </physiologicalReaction>
</comment>
<evidence type="ECO:0000256" key="7">
    <source>
        <dbReference type="ARBA" id="ARBA00023098"/>
    </source>
</evidence>
<keyword evidence="18" id="KW-1133">Transmembrane helix</keyword>
<comment type="catalytic activity">
    <reaction evidence="8">
        <text>(9Z)-octadecenoate + glycine = N-(9Z-octadecenoyl)glycine + H2O</text>
        <dbReference type="Rhea" id="RHEA:51316"/>
        <dbReference type="ChEBI" id="CHEBI:15377"/>
        <dbReference type="ChEBI" id="CHEBI:30823"/>
        <dbReference type="ChEBI" id="CHEBI:57305"/>
        <dbReference type="ChEBI" id="CHEBI:133992"/>
    </reaction>
    <physiologicalReaction direction="right-to-left" evidence="8">
        <dbReference type="Rhea" id="RHEA:51318"/>
    </physiologicalReaction>
</comment>
<name>A0A0M3HYT8_ASCLU</name>
<reference evidence="21" key="1">
    <citation type="submission" date="2017-02" db="UniProtKB">
        <authorList>
            <consortium name="WormBaseParasite"/>
        </authorList>
    </citation>
    <scope>IDENTIFICATION</scope>
</reference>
<keyword evidence="4" id="KW-0597">Phosphoprotein</keyword>
<evidence type="ECO:0000256" key="15">
    <source>
        <dbReference type="ARBA" id="ARBA00052458"/>
    </source>
</evidence>
<evidence type="ECO:0000313" key="21">
    <source>
        <dbReference type="WBParaSite" id="ALUE_0000874801-mRNA-1"/>
    </source>
</evidence>
<dbReference type="EC" id="3.5.1.99" evidence="3"/>
<evidence type="ECO:0000256" key="9">
    <source>
        <dbReference type="ARBA" id="ARBA00048052"/>
    </source>
</evidence>
<evidence type="ECO:0000256" key="10">
    <source>
        <dbReference type="ARBA" id="ARBA00048606"/>
    </source>
</evidence>
<keyword evidence="18" id="KW-0812">Transmembrane</keyword>
<keyword evidence="20" id="KW-1185">Reference proteome</keyword>
<dbReference type="FunFam" id="3.90.1300.10:FF:000001">
    <property type="entry name" value="Fatty-acid amide hydrolase 1"/>
    <property type="match status" value="1"/>
</dbReference>
<evidence type="ECO:0000256" key="8">
    <source>
        <dbReference type="ARBA" id="ARBA00047450"/>
    </source>
</evidence>
<evidence type="ECO:0000256" key="11">
    <source>
        <dbReference type="ARBA" id="ARBA00050294"/>
    </source>
</evidence>
<dbReference type="InterPro" id="IPR023631">
    <property type="entry name" value="Amidase_dom"/>
</dbReference>
<comment type="catalytic activity">
    <reaction evidence="15">
        <text>N-docosanoyl-ethanolamine + H2O = docosanoate + ethanolamine</text>
        <dbReference type="Rhea" id="RHEA:63128"/>
        <dbReference type="ChEBI" id="CHEBI:15377"/>
        <dbReference type="ChEBI" id="CHEBI:23858"/>
        <dbReference type="ChEBI" id="CHEBI:57603"/>
        <dbReference type="ChEBI" id="CHEBI:146186"/>
    </reaction>
    <physiologicalReaction direction="left-to-right" evidence="15">
        <dbReference type="Rhea" id="RHEA:63129"/>
    </physiologicalReaction>
</comment>
<dbReference type="GO" id="GO:0017064">
    <property type="term" value="F:fatty acid amide hydrolase activity"/>
    <property type="evidence" value="ECO:0007669"/>
    <property type="project" value="UniProtKB-EC"/>
</dbReference>
<evidence type="ECO:0000256" key="4">
    <source>
        <dbReference type="ARBA" id="ARBA00022553"/>
    </source>
</evidence>
<evidence type="ECO:0000256" key="16">
    <source>
        <dbReference type="ARBA" id="ARBA00052709"/>
    </source>
</evidence>
<sequence length="638" mass="72017">LQLSDSFAPICSEEECRTTCHDFYKVASFWQFPSPSRSRNPVYATFCNAEIRSLLGKFAFPMWTILFTIFASTLALLLYRWSRKEKRRNYLRSEVQKRLDLRERSIREVEAKVVEVPIAVREQIASRDLNELIDDIQAGRYTALQVLRTYQWKAIESHRKTNCITQFIQEAEKWAKELDALAADSNYQRPPLFGIPFSIKECICVVGYDQTKGYAQELGKIATEDAVIVQQIKRLGGVPFVLTNVPQSLLTFSCMNPIYGITSNAFTPDRTSGGSSGGEGALIGTGGSIIGIGADVGGSIRYPCHFNGIAGIKPSHHRLSQQGVRGSVPGRPLINASCGPMTRKISETVKFLSIIWSDDWISSRDPYVPSVKWNQKEFDTRRPLRIGYYEDDGWFKPTPSMQRAVAETRSRLECLGHTLIPFNPLQVAEAFSLFIGAVTVDGCRYLLNKFDADLECDGYASIMNMNRVPFILRRIIAFLTAPFYPRIAHVIRAMPRDTSELRCIYERIEIYRHKFVRAMVSSNIDALLCPVQVVPAVGHVYPMHLFATTSYCGIFNLLDFAAGTVCVSKVTEEDERMLADYPEDDLWYKMAKEATKGSVGLPVGIQVAAPPYHEETVLRILQDIEKSIEREKTLVNKE</sequence>
<organism evidence="20 21">
    <name type="scientific">Ascaris lumbricoides</name>
    <name type="common">Giant roundworm</name>
    <dbReference type="NCBI Taxonomy" id="6252"/>
    <lineage>
        <taxon>Eukaryota</taxon>
        <taxon>Metazoa</taxon>
        <taxon>Ecdysozoa</taxon>
        <taxon>Nematoda</taxon>
        <taxon>Chromadorea</taxon>
        <taxon>Rhabditida</taxon>
        <taxon>Spirurina</taxon>
        <taxon>Ascaridomorpha</taxon>
        <taxon>Ascaridoidea</taxon>
        <taxon>Ascarididae</taxon>
        <taxon>Ascaris</taxon>
    </lineage>
</organism>
<dbReference type="InterPro" id="IPR020556">
    <property type="entry name" value="Amidase_CS"/>
</dbReference>
<evidence type="ECO:0000259" key="19">
    <source>
        <dbReference type="Pfam" id="PF01425"/>
    </source>
</evidence>
<keyword evidence="6" id="KW-0442">Lipid degradation</keyword>
<evidence type="ECO:0000256" key="5">
    <source>
        <dbReference type="ARBA" id="ARBA00022801"/>
    </source>
</evidence>
<dbReference type="GO" id="GO:0004040">
    <property type="term" value="F:amidase activity"/>
    <property type="evidence" value="ECO:0007669"/>
    <property type="project" value="TreeGrafter"/>
</dbReference>
<protein>
    <recommendedName>
        <fullName evidence="3">fatty acid amide hydrolase</fullName>
        <ecNumber evidence="3">3.5.1.99</ecNumber>
    </recommendedName>
    <alternativeName>
        <fullName evidence="17">Anandamide amidohydrolase 1</fullName>
    </alternativeName>
</protein>
<dbReference type="WBParaSite" id="ALUE_0000874801-mRNA-1">
    <property type="protein sequence ID" value="ALUE_0000874801-mRNA-1"/>
    <property type="gene ID" value="ALUE_0000874801"/>
</dbReference>
<evidence type="ECO:0000256" key="12">
    <source>
        <dbReference type="ARBA" id="ARBA00050992"/>
    </source>
</evidence>
<comment type="catalytic activity">
    <reaction evidence="16">
        <text>N-(5Z,8Z,11Z,14Z)-eicosatetraenoyl-glycine + H2O = (5Z,8Z,11Z,14Z)-eicosatetraenoate + glycine</text>
        <dbReference type="Rhea" id="RHEA:64108"/>
        <dbReference type="ChEBI" id="CHEBI:15377"/>
        <dbReference type="ChEBI" id="CHEBI:32395"/>
        <dbReference type="ChEBI" id="CHEBI:57305"/>
        <dbReference type="ChEBI" id="CHEBI:59002"/>
    </reaction>
    <physiologicalReaction direction="left-to-right" evidence="16">
        <dbReference type="Rhea" id="RHEA:64109"/>
    </physiologicalReaction>
</comment>
<keyword evidence="7" id="KW-0443">Lipid metabolism</keyword>
<evidence type="ECO:0000256" key="13">
    <source>
        <dbReference type="ARBA" id="ARBA00051346"/>
    </source>
</evidence>
<dbReference type="PROSITE" id="PS00571">
    <property type="entry name" value="AMIDASES"/>
    <property type="match status" value="1"/>
</dbReference>
<comment type="catalytic activity">
    <reaction evidence="10">
        <text>N-(5Z,8Z,11Z,14Z-eicosatetraenoyl)-ethanolamine + H2O = ethanolamine + (5Z,8Z,11Z,14Z)-eicosatetraenoate</text>
        <dbReference type="Rhea" id="RHEA:26136"/>
        <dbReference type="ChEBI" id="CHEBI:2700"/>
        <dbReference type="ChEBI" id="CHEBI:15377"/>
        <dbReference type="ChEBI" id="CHEBI:32395"/>
        <dbReference type="ChEBI" id="CHEBI:57603"/>
        <dbReference type="EC" id="3.5.1.99"/>
    </reaction>
    <physiologicalReaction direction="left-to-right" evidence="10">
        <dbReference type="Rhea" id="RHEA:26137"/>
    </physiologicalReaction>
</comment>
<comment type="catalytic activity">
    <reaction evidence="13">
        <text>N-(9Z-hexadecenoyl) ethanolamine + H2O = (9Z)-hexadecenoate + ethanolamine</text>
        <dbReference type="Rhea" id="RHEA:35563"/>
        <dbReference type="ChEBI" id="CHEBI:15377"/>
        <dbReference type="ChEBI" id="CHEBI:32372"/>
        <dbReference type="ChEBI" id="CHEBI:57603"/>
        <dbReference type="ChEBI" id="CHEBI:71465"/>
    </reaction>
    <physiologicalReaction direction="left-to-right" evidence="13">
        <dbReference type="Rhea" id="RHEA:35564"/>
    </physiologicalReaction>
</comment>
<comment type="catalytic activity">
    <reaction evidence="9">
        <text>N-(9Z-octadecenoyl) ethanolamine + H2O = ethanolamine + (9Z)-octadecenoate</text>
        <dbReference type="Rhea" id="RHEA:45060"/>
        <dbReference type="ChEBI" id="CHEBI:15377"/>
        <dbReference type="ChEBI" id="CHEBI:30823"/>
        <dbReference type="ChEBI" id="CHEBI:57603"/>
        <dbReference type="ChEBI" id="CHEBI:71466"/>
    </reaction>
    <physiologicalReaction direction="left-to-right" evidence="9">
        <dbReference type="Rhea" id="RHEA:45061"/>
    </physiologicalReaction>
</comment>
<evidence type="ECO:0000256" key="6">
    <source>
        <dbReference type="ARBA" id="ARBA00022963"/>
    </source>
</evidence>
<feature type="domain" description="Amidase" evidence="19">
    <location>
        <begin position="146"/>
        <end position="618"/>
    </location>
</feature>
<evidence type="ECO:0000256" key="17">
    <source>
        <dbReference type="ARBA" id="ARBA00077216"/>
    </source>
</evidence>
<dbReference type="GO" id="GO:0009062">
    <property type="term" value="P:fatty acid catabolic process"/>
    <property type="evidence" value="ECO:0007669"/>
    <property type="project" value="TreeGrafter"/>
</dbReference>
<evidence type="ECO:0000256" key="1">
    <source>
        <dbReference type="ARBA" id="ARBA00000208"/>
    </source>
</evidence>
<evidence type="ECO:0000313" key="20">
    <source>
        <dbReference type="Proteomes" id="UP000036681"/>
    </source>
</evidence>
<comment type="similarity">
    <text evidence="2">Belongs to the amidase family.</text>
</comment>
<evidence type="ECO:0000256" key="14">
    <source>
        <dbReference type="ARBA" id="ARBA00051454"/>
    </source>
</evidence>
<dbReference type="AlphaFoldDB" id="A0A0M3HYT8"/>
<feature type="transmembrane region" description="Helical" evidence="18">
    <location>
        <begin position="58"/>
        <end position="79"/>
    </location>
</feature>
<accession>A0A0M3HYT8</accession>